<accession>A0A066XXB5</accession>
<sequence>MAYETVQPETSSKNPAWFEVLHYWNATEPKSKKRIIEVITFIACVVSDSHETEIKLGTFDEGRLTQEIQHREKQPMQNREDEMQAALLWHAIFYTSKWEPPKKVNINTSYHNNLELYALLARVEGKRNFSLVDHSLLGRALLRTKAFRGRTLMTPDGVLGYQKQVEEQFLTGLPIGLSGVPPSVTGHLYPRDGTSLAKFCYKYEMAQNNTSLSVPDRLLFLMWSCSNGRSGNATKDLQAWITGGISESFRLQVSDQSKPSLEIVHGLVGMFCCEYITSAYNRSKTRSSGLLGDFDALLRKRGVEHPISVLMRVLAPMCRVLETCKCQTASFFARFIRQVIPNSDLEREPDPTIGRYLELRVLPWDLESSSVSIHFVVFEKPKGAMVAANITSPEFSMPPGMPTDPFTEATALEEYLTSLQKTGGPYVHNKVVSFKDGKVRQSWALSMADAQQRDHINGFYKASHQGKKCWLGFFSCPQRNWVGTGNAWKNDPWHCFAVAIVSEADGPGKHLLISDNDPKEASGESRISDVLWGLQKSLWERVRKQTKTLTVWYNTDANSAGSNRCLRIAMQKMQEWSLLEDKPFEGPGDCRVAGFIKLCRP</sequence>
<organism evidence="1 2">
    <name type="scientific">Colletotrichum sublineola</name>
    <name type="common">Sorghum anthracnose fungus</name>
    <dbReference type="NCBI Taxonomy" id="1173701"/>
    <lineage>
        <taxon>Eukaryota</taxon>
        <taxon>Fungi</taxon>
        <taxon>Dikarya</taxon>
        <taxon>Ascomycota</taxon>
        <taxon>Pezizomycotina</taxon>
        <taxon>Sordariomycetes</taxon>
        <taxon>Hypocreomycetidae</taxon>
        <taxon>Glomerellales</taxon>
        <taxon>Glomerellaceae</taxon>
        <taxon>Colletotrichum</taxon>
        <taxon>Colletotrichum graminicola species complex</taxon>
    </lineage>
</organism>
<proteinExistence type="predicted"/>
<evidence type="ECO:0000313" key="1">
    <source>
        <dbReference type="EMBL" id="KDN70416.1"/>
    </source>
</evidence>
<dbReference type="EMBL" id="JMSE01000348">
    <property type="protein sequence ID" value="KDN70416.1"/>
    <property type="molecule type" value="Genomic_DNA"/>
</dbReference>
<protein>
    <submittedName>
        <fullName evidence="1">Uncharacterized protein</fullName>
    </submittedName>
</protein>
<dbReference type="HOGENOM" id="CLU_454147_0_0_1"/>
<comment type="caution">
    <text evidence="1">The sequence shown here is derived from an EMBL/GenBank/DDBJ whole genome shotgun (WGS) entry which is preliminary data.</text>
</comment>
<dbReference type="AlphaFoldDB" id="A0A066XXB5"/>
<gene>
    <name evidence="1" type="ORF">CSUB01_12432</name>
</gene>
<keyword evidence="2" id="KW-1185">Reference proteome</keyword>
<evidence type="ECO:0000313" key="2">
    <source>
        <dbReference type="Proteomes" id="UP000027238"/>
    </source>
</evidence>
<name>A0A066XXB5_COLSU</name>
<reference evidence="2" key="1">
    <citation type="journal article" date="2014" name="Genome Announc.">
        <title>Draft genome sequence of Colletotrichum sublineola, a destructive pathogen of cultivated sorghum.</title>
        <authorList>
            <person name="Baroncelli R."/>
            <person name="Sanz-Martin J.M."/>
            <person name="Rech G.E."/>
            <person name="Sukno S.A."/>
            <person name="Thon M.R."/>
        </authorList>
    </citation>
    <scope>NUCLEOTIDE SEQUENCE [LARGE SCALE GENOMIC DNA]</scope>
    <source>
        <strain evidence="2">TX430BB</strain>
    </source>
</reference>
<dbReference type="OrthoDB" id="4849531at2759"/>
<dbReference type="Proteomes" id="UP000027238">
    <property type="component" value="Unassembled WGS sequence"/>
</dbReference>
<dbReference type="eggNOG" id="ENOG502T61J">
    <property type="taxonomic scope" value="Eukaryota"/>
</dbReference>